<dbReference type="Pfam" id="PF00482">
    <property type="entry name" value="T2SSF"/>
    <property type="match status" value="1"/>
</dbReference>
<dbReference type="PANTHER" id="PTHR35007:SF3">
    <property type="entry name" value="POSSIBLE CONSERVED ALANINE RICH MEMBRANE PROTEIN"/>
    <property type="match status" value="1"/>
</dbReference>
<dbReference type="InterPro" id="IPR018076">
    <property type="entry name" value="T2SS_GspF_dom"/>
</dbReference>
<evidence type="ECO:0000259" key="7">
    <source>
        <dbReference type="Pfam" id="PF00482"/>
    </source>
</evidence>
<evidence type="ECO:0000313" key="9">
    <source>
        <dbReference type="Proteomes" id="UP000285376"/>
    </source>
</evidence>
<keyword evidence="2" id="KW-1003">Cell membrane</keyword>
<evidence type="ECO:0000313" key="8">
    <source>
        <dbReference type="EMBL" id="RHW44410.1"/>
    </source>
</evidence>
<evidence type="ECO:0000256" key="1">
    <source>
        <dbReference type="ARBA" id="ARBA00004651"/>
    </source>
</evidence>
<keyword evidence="5 6" id="KW-0472">Membrane</keyword>
<dbReference type="PANTHER" id="PTHR35007">
    <property type="entry name" value="INTEGRAL MEMBRANE PROTEIN-RELATED"/>
    <property type="match status" value="1"/>
</dbReference>
<dbReference type="Proteomes" id="UP000285376">
    <property type="component" value="Unassembled WGS sequence"/>
</dbReference>
<gene>
    <name evidence="8" type="ORF">D1832_12695</name>
</gene>
<dbReference type="EMBL" id="QWLM01000017">
    <property type="protein sequence ID" value="RHW44410.1"/>
    <property type="molecule type" value="Genomic_DNA"/>
</dbReference>
<evidence type="ECO:0000256" key="4">
    <source>
        <dbReference type="ARBA" id="ARBA00022989"/>
    </source>
</evidence>
<keyword evidence="3 6" id="KW-0812">Transmembrane</keyword>
<evidence type="ECO:0000256" key="3">
    <source>
        <dbReference type="ARBA" id="ARBA00022692"/>
    </source>
</evidence>
<feature type="domain" description="Type II secretion system protein GspF" evidence="7">
    <location>
        <begin position="48"/>
        <end position="167"/>
    </location>
</feature>
<evidence type="ECO:0000256" key="6">
    <source>
        <dbReference type="SAM" id="Phobius"/>
    </source>
</evidence>
<evidence type="ECO:0000256" key="5">
    <source>
        <dbReference type="ARBA" id="ARBA00023136"/>
    </source>
</evidence>
<evidence type="ECO:0000256" key="2">
    <source>
        <dbReference type="ARBA" id="ARBA00022475"/>
    </source>
</evidence>
<name>A0A417Z1W5_9MICO</name>
<organism evidence="8 9">
    <name type="scientific">Dermacoccus abyssi</name>
    <dbReference type="NCBI Taxonomy" id="322596"/>
    <lineage>
        <taxon>Bacteria</taxon>
        <taxon>Bacillati</taxon>
        <taxon>Actinomycetota</taxon>
        <taxon>Actinomycetes</taxon>
        <taxon>Micrococcales</taxon>
        <taxon>Dermacoccaceae</taxon>
        <taxon>Dermacoccus</taxon>
    </lineage>
</organism>
<dbReference type="GO" id="GO:0005886">
    <property type="term" value="C:plasma membrane"/>
    <property type="evidence" value="ECO:0007669"/>
    <property type="project" value="UniProtKB-SubCell"/>
</dbReference>
<reference evidence="8 9" key="1">
    <citation type="submission" date="2018-08" db="EMBL/GenBank/DDBJ databases">
        <title>Whole genome sequence analysis of Dermacoccus abyssi bacteria isolated from Deep Mariana trench Micromonospora spp reveals genes involved in the environmental adaptation and production of secondary metabolites.</title>
        <authorList>
            <person name="Abdel-Mageed W.M."/>
            <person name="Lehri B."/>
            <person name="Nouioui I."/>
            <person name="Goodfellow I."/>
            <person name="Jaspars M."/>
            <person name="Karlyshev A."/>
        </authorList>
    </citation>
    <scope>NUCLEOTIDE SEQUENCE [LARGE SCALE GENOMIC DNA]</scope>
    <source>
        <strain evidence="8 9">MT1.1</strain>
    </source>
</reference>
<comment type="subcellular location">
    <subcellularLocation>
        <location evidence="1">Cell membrane</location>
        <topology evidence="1">Multi-pass membrane protein</topology>
    </subcellularLocation>
</comment>
<protein>
    <recommendedName>
        <fullName evidence="7">Type II secretion system protein GspF domain-containing protein</fullName>
    </recommendedName>
</protein>
<keyword evidence="4 6" id="KW-1133">Transmembrane helix</keyword>
<comment type="caution">
    <text evidence="8">The sequence shown here is derived from an EMBL/GenBank/DDBJ whole genome shotgun (WGS) entry which is preliminary data.</text>
</comment>
<feature type="transmembrane region" description="Helical" evidence="6">
    <location>
        <begin position="151"/>
        <end position="176"/>
    </location>
</feature>
<accession>A0A417Z1W5</accession>
<dbReference type="AlphaFoldDB" id="A0A417Z1W5"/>
<dbReference type="RefSeq" id="WP_118914506.1">
    <property type="nucleotide sequence ID" value="NZ_CBCRVH010000017.1"/>
</dbReference>
<sequence length="180" mass="18271">MIALALVVLAVGVWPARPLTERAFGASRREAKQRDTVEESPMVVAHAMDLLALALAGGAPTVAALEAVSAATGPGVREPLARVAAAMRWGVDGDGAWAGASSAWRPAAGAFALAARAGAPPSTLLRRAADDLRVGESERIAVAGAKAGVRIVLPLGLCFLPAFVLLTVVPLVMGLVEPLG</sequence>
<proteinExistence type="predicted"/>